<gene>
    <name evidence="2" type="ordered locus">Nther_1047</name>
</gene>
<keyword evidence="1" id="KW-0472">Membrane</keyword>
<keyword evidence="3" id="KW-1185">Reference proteome</keyword>
<name>B2A108_NATTJ</name>
<protein>
    <submittedName>
        <fullName evidence="2">Uncharacterized protein</fullName>
    </submittedName>
</protein>
<evidence type="ECO:0000256" key="1">
    <source>
        <dbReference type="SAM" id="Phobius"/>
    </source>
</evidence>
<dbReference type="KEGG" id="nth:Nther_1047"/>
<organism evidence="2 3">
    <name type="scientific">Natranaerobius thermophilus (strain ATCC BAA-1301 / DSM 18059 / JW/NM-WN-LF)</name>
    <dbReference type="NCBI Taxonomy" id="457570"/>
    <lineage>
        <taxon>Bacteria</taxon>
        <taxon>Bacillati</taxon>
        <taxon>Bacillota</taxon>
        <taxon>Clostridia</taxon>
        <taxon>Natranaerobiales</taxon>
        <taxon>Natranaerobiaceae</taxon>
        <taxon>Natranaerobius</taxon>
    </lineage>
</organism>
<evidence type="ECO:0000313" key="3">
    <source>
        <dbReference type="Proteomes" id="UP000001683"/>
    </source>
</evidence>
<keyword evidence="1" id="KW-0812">Transmembrane</keyword>
<accession>B2A108</accession>
<sequence length="122" mass="13998">MLNLSAEFYLEGQRASDHLDYSGVIRSHIFRVMCGFIIGASVNWRKVKGYFEGNINFGIQLLPGILILGISLLPTIWISENFGVLQPFGDRLIDWLFAPLQWGVESNDFEWACRGTRYKRII</sequence>
<dbReference type="STRING" id="457570.Nther_1047"/>
<dbReference type="AlphaFoldDB" id="B2A108"/>
<evidence type="ECO:0000313" key="2">
    <source>
        <dbReference type="EMBL" id="ACB84631.1"/>
    </source>
</evidence>
<dbReference type="Proteomes" id="UP000001683">
    <property type="component" value="Chromosome"/>
</dbReference>
<reference evidence="2 3" key="2">
    <citation type="journal article" date="2011" name="J. Bacteriol.">
        <title>Complete genome sequence of the anaerobic, halophilic alkalithermophile Natranaerobius thermophilus JW/NM-WN-LF.</title>
        <authorList>
            <person name="Zhao B."/>
            <person name="Mesbah N.M."/>
            <person name="Dalin E."/>
            <person name="Goodwin L."/>
            <person name="Nolan M."/>
            <person name="Pitluck S."/>
            <person name="Chertkov O."/>
            <person name="Brettin T.S."/>
            <person name="Han J."/>
            <person name="Larimer F.W."/>
            <person name="Land M.L."/>
            <person name="Hauser L."/>
            <person name="Kyrpides N."/>
            <person name="Wiegel J."/>
        </authorList>
    </citation>
    <scope>NUCLEOTIDE SEQUENCE [LARGE SCALE GENOMIC DNA]</scope>
    <source>
        <strain evidence="3">ATCC BAA-1301 / DSM 18059 / JW/NM-WN-LF</strain>
    </source>
</reference>
<reference evidence="2 3" key="1">
    <citation type="submission" date="2008-04" db="EMBL/GenBank/DDBJ databases">
        <title>Complete sequence of chromosome of Natranaerobius thermophilus JW/NM-WN-LF.</title>
        <authorList>
            <consortium name="US DOE Joint Genome Institute"/>
            <person name="Copeland A."/>
            <person name="Lucas S."/>
            <person name="Lapidus A."/>
            <person name="Glavina del Rio T."/>
            <person name="Dalin E."/>
            <person name="Tice H."/>
            <person name="Bruce D."/>
            <person name="Goodwin L."/>
            <person name="Pitluck S."/>
            <person name="Chertkov O."/>
            <person name="Brettin T."/>
            <person name="Detter J.C."/>
            <person name="Han C."/>
            <person name="Kuske C.R."/>
            <person name="Schmutz J."/>
            <person name="Larimer F."/>
            <person name="Land M."/>
            <person name="Hauser L."/>
            <person name="Kyrpides N."/>
            <person name="Lykidis A."/>
            <person name="Mesbah N.M."/>
            <person name="Wiegel J."/>
        </authorList>
    </citation>
    <scope>NUCLEOTIDE SEQUENCE [LARGE SCALE GENOMIC DNA]</scope>
    <source>
        <strain evidence="3">ATCC BAA-1301 / DSM 18059 / JW/NM-WN-LF</strain>
    </source>
</reference>
<feature type="transmembrane region" description="Helical" evidence="1">
    <location>
        <begin position="57"/>
        <end position="78"/>
    </location>
</feature>
<dbReference type="InParanoid" id="B2A108"/>
<dbReference type="EMBL" id="CP001034">
    <property type="protein sequence ID" value="ACB84631.1"/>
    <property type="molecule type" value="Genomic_DNA"/>
</dbReference>
<proteinExistence type="predicted"/>
<feature type="transmembrane region" description="Helical" evidence="1">
    <location>
        <begin position="28"/>
        <end position="45"/>
    </location>
</feature>
<dbReference type="HOGENOM" id="CLU_2024243_0_0_9"/>
<keyword evidence="1" id="KW-1133">Transmembrane helix</keyword>